<dbReference type="PROSITE" id="PS01071">
    <property type="entry name" value="GRPE"/>
    <property type="match status" value="1"/>
</dbReference>
<dbReference type="FunFam" id="2.30.22.10:FF:000001">
    <property type="entry name" value="Protein GrpE"/>
    <property type="match status" value="1"/>
</dbReference>
<feature type="region of interest" description="Disordered" evidence="8">
    <location>
        <begin position="1"/>
        <end position="21"/>
    </location>
</feature>
<dbReference type="Gene3D" id="2.30.22.10">
    <property type="entry name" value="Head domain of nucleotide exchange factor GrpE"/>
    <property type="match status" value="1"/>
</dbReference>
<evidence type="ECO:0000256" key="4">
    <source>
        <dbReference type="ARBA" id="ARBA00022490"/>
    </source>
</evidence>
<comment type="caution">
    <text evidence="9">The sequence shown here is derived from an EMBL/GenBank/DDBJ whole genome shotgun (WGS) entry which is preliminary data.</text>
</comment>
<keyword evidence="4" id="KW-0963">Cytoplasm</keyword>
<dbReference type="SUPFAM" id="SSF51064">
    <property type="entry name" value="Head domain of nucleotide exchange factor GrpE"/>
    <property type="match status" value="1"/>
</dbReference>
<dbReference type="GO" id="GO:0051082">
    <property type="term" value="F:unfolded protein binding"/>
    <property type="evidence" value="ECO:0007669"/>
    <property type="project" value="TreeGrafter"/>
</dbReference>
<dbReference type="GO" id="GO:0051087">
    <property type="term" value="F:protein-folding chaperone binding"/>
    <property type="evidence" value="ECO:0007669"/>
    <property type="project" value="InterPro"/>
</dbReference>
<evidence type="ECO:0000256" key="6">
    <source>
        <dbReference type="ARBA" id="ARBA00023186"/>
    </source>
</evidence>
<evidence type="ECO:0000256" key="2">
    <source>
        <dbReference type="ARBA" id="ARBA00009054"/>
    </source>
</evidence>
<keyword evidence="6" id="KW-0143">Chaperone</keyword>
<dbReference type="Gene3D" id="3.90.20.20">
    <property type="match status" value="1"/>
</dbReference>
<dbReference type="CDD" id="cd00446">
    <property type="entry name" value="GrpE"/>
    <property type="match status" value="1"/>
</dbReference>
<accession>A0A0F9LUH6</accession>
<reference evidence="9" key="1">
    <citation type="journal article" date="2015" name="Nature">
        <title>Complex archaea that bridge the gap between prokaryotes and eukaryotes.</title>
        <authorList>
            <person name="Spang A."/>
            <person name="Saw J.H."/>
            <person name="Jorgensen S.L."/>
            <person name="Zaremba-Niedzwiedzka K."/>
            <person name="Martijn J."/>
            <person name="Lind A.E."/>
            <person name="van Eijk R."/>
            <person name="Schleper C."/>
            <person name="Guy L."/>
            <person name="Ettema T.J."/>
        </authorList>
    </citation>
    <scope>NUCLEOTIDE SEQUENCE</scope>
</reference>
<feature type="region of interest" description="Disordered" evidence="8">
    <location>
        <begin position="202"/>
        <end position="235"/>
    </location>
</feature>
<comment type="subunit">
    <text evidence="3">Homodimer.</text>
</comment>
<dbReference type="InterPro" id="IPR000740">
    <property type="entry name" value="GrpE"/>
</dbReference>
<sequence>MSDFDDIQEDDLDIDTDDIPDDIDDILDDIDDEDIEIVAVDECGVERSEEEEEGEEEDEAGKLRAEMEEARDEYLRLYAEFENFKKRTAKDKVELAKYANESILTELLTSFDNLEIALKHADQESTNKNFLDGVQMTLRELYRTFEKFGVTPIKSEGQPFDPEFHHAVAHLERDDMDENMVVVELRKGFMYNDKVLRASMVSVSKKPSGDVASLEQAPEDEESIDENNSMEEQGG</sequence>
<organism evidence="9">
    <name type="scientific">marine sediment metagenome</name>
    <dbReference type="NCBI Taxonomy" id="412755"/>
    <lineage>
        <taxon>unclassified sequences</taxon>
        <taxon>metagenomes</taxon>
        <taxon>ecological metagenomes</taxon>
    </lineage>
</organism>
<dbReference type="PANTHER" id="PTHR21237">
    <property type="entry name" value="GRPE PROTEIN"/>
    <property type="match status" value="1"/>
</dbReference>
<evidence type="ECO:0000313" key="9">
    <source>
        <dbReference type="EMBL" id="KKM68000.1"/>
    </source>
</evidence>
<keyword evidence="7" id="KW-0175">Coiled coil</keyword>
<feature type="coiled-coil region" evidence="7">
    <location>
        <begin position="53"/>
        <end position="87"/>
    </location>
</feature>
<comment type="subcellular location">
    <subcellularLocation>
        <location evidence="1">Cytoplasm</location>
    </subcellularLocation>
</comment>
<name>A0A0F9LUH6_9ZZZZ</name>
<dbReference type="InterPro" id="IPR009012">
    <property type="entry name" value="GrpE_head"/>
</dbReference>
<dbReference type="Pfam" id="PF01025">
    <property type="entry name" value="GrpE"/>
    <property type="match status" value="1"/>
</dbReference>
<evidence type="ECO:0008006" key="10">
    <source>
        <dbReference type="Google" id="ProtNLM"/>
    </source>
</evidence>
<evidence type="ECO:0000256" key="7">
    <source>
        <dbReference type="SAM" id="Coils"/>
    </source>
</evidence>
<evidence type="ECO:0000256" key="1">
    <source>
        <dbReference type="ARBA" id="ARBA00004496"/>
    </source>
</evidence>
<dbReference type="AlphaFoldDB" id="A0A0F9LUH6"/>
<evidence type="ECO:0000256" key="5">
    <source>
        <dbReference type="ARBA" id="ARBA00023016"/>
    </source>
</evidence>
<evidence type="ECO:0000256" key="8">
    <source>
        <dbReference type="SAM" id="MobiDB-lite"/>
    </source>
</evidence>
<gene>
    <name evidence="9" type="ORF">LCGC14_1465460</name>
</gene>
<dbReference type="InterPro" id="IPR013805">
    <property type="entry name" value="GrpE_CC"/>
</dbReference>
<dbReference type="GO" id="GO:0000774">
    <property type="term" value="F:adenyl-nucleotide exchange factor activity"/>
    <property type="evidence" value="ECO:0007669"/>
    <property type="project" value="InterPro"/>
</dbReference>
<evidence type="ECO:0000256" key="3">
    <source>
        <dbReference type="ARBA" id="ARBA00011738"/>
    </source>
</evidence>
<dbReference type="EMBL" id="LAZR01010250">
    <property type="protein sequence ID" value="KKM68000.1"/>
    <property type="molecule type" value="Genomic_DNA"/>
</dbReference>
<dbReference type="GO" id="GO:0005737">
    <property type="term" value="C:cytoplasm"/>
    <property type="evidence" value="ECO:0007669"/>
    <property type="project" value="UniProtKB-SubCell"/>
</dbReference>
<proteinExistence type="inferred from homology"/>
<protein>
    <recommendedName>
        <fullName evidence="10">Protein GrpE</fullName>
    </recommendedName>
</protein>
<dbReference type="SUPFAM" id="SSF58014">
    <property type="entry name" value="Coiled-coil domain of nucleotide exchange factor GrpE"/>
    <property type="match status" value="1"/>
</dbReference>
<feature type="compositionally biased region" description="Acidic residues" evidence="8">
    <location>
        <begin position="217"/>
        <end position="235"/>
    </location>
</feature>
<dbReference type="NCBIfam" id="NF010738">
    <property type="entry name" value="PRK14140.1"/>
    <property type="match status" value="1"/>
</dbReference>
<dbReference type="GO" id="GO:0006457">
    <property type="term" value="P:protein folding"/>
    <property type="evidence" value="ECO:0007669"/>
    <property type="project" value="InterPro"/>
</dbReference>
<dbReference type="HAMAP" id="MF_01151">
    <property type="entry name" value="GrpE"/>
    <property type="match status" value="1"/>
</dbReference>
<dbReference type="GO" id="GO:0042803">
    <property type="term" value="F:protein homodimerization activity"/>
    <property type="evidence" value="ECO:0007669"/>
    <property type="project" value="InterPro"/>
</dbReference>
<dbReference type="PRINTS" id="PR00773">
    <property type="entry name" value="GRPEPROTEIN"/>
</dbReference>
<keyword evidence="5" id="KW-0346">Stress response</keyword>
<comment type="similarity">
    <text evidence="2">Belongs to the GrpE family.</text>
</comment>
<dbReference type="PANTHER" id="PTHR21237:SF23">
    <property type="entry name" value="GRPE PROTEIN HOMOLOG, MITOCHONDRIAL"/>
    <property type="match status" value="1"/>
</dbReference>